<feature type="region of interest" description="Disordered" evidence="1">
    <location>
        <begin position="468"/>
        <end position="549"/>
    </location>
</feature>
<feature type="region of interest" description="Disordered" evidence="1">
    <location>
        <begin position="574"/>
        <end position="602"/>
    </location>
</feature>
<gene>
    <name evidence="3" type="ORF">SEMRO_3_G002390.1</name>
</gene>
<protein>
    <recommendedName>
        <fullName evidence="2">DUF6824 domain-containing protein</fullName>
    </recommendedName>
</protein>
<dbReference type="EMBL" id="CAICTM010000003">
    <property type="protein sequence ID" value="CAB9496264.1"/>
    <property type="molecule type" value="Genomic_DNA"/>
</dbReference>
<feature type="compositionally biased region" description="Polar residues" evidence="1">
    <location>
        <begin position="126"/>
        <end position="138"/>
    </location>
</feature>
<sequence length="814" mass="88727">MGIEELQLQGIKEEDIDDNDVLLGRGGKTNHHPGNASYLKLIEAREVEYMFLESRTEKTEYAMKFVQQLRKEGIRFLKKDPKNGKLWNDVGDVKMREKVSQNLRERQPKLKKQFEQQRQHQEIMGQPQSSPIPSMQKPTIQHLSPVANNNNNNNNNNGMGMPLPVYSSSPNPNANNNNNIHQNNMQQFLHMQAMAKRNQEQSQLMMQQMMQQQQQQGQMGNYGVGSGSGHGYPNMVPSDGGMPYGAGGAMIQGDGTPLMMNNNNYGNNFNNNNNNNAYAGSQQLPVYDPLDQREADLLQGMGANDHPLALSRAQSTESQLLSPEEDSKLRAAEALPSGRPQMIQRGRSTDFGLPITDVPGMEIFAAMGSSTTSLLDSLEVDPVPEEQEGDLSPKRTATATIGSAREQFTPVMGNRRMIPPLTRDNSNNNSTPAMVSPTPTSPQIQGGGMQQQQPQNVLDDNILQAWANSNDGGDALSPFMQQQQQPPMPSRFRRTQSHQVEGVPRPTAAPMRRSGTAPAPTMPQNSYELSPRPGAMTKDKRATSNVAETPETRGYLVRHEGGGGLPMELPFSEDAGPRSVSGSSTFSLKKASLGRDKSEQSRLLKQQCMPNAFAANAFTAGGMDGSSNGTAPGGWLGAGFNADPPLTPPVSAGKQVDGASLQREYTPRTYGMMQDFGKLSVHGGGGMRSGETRTANRFEDTIASRSNEEAAQSADQIPMDLMIKKPAMMTWRNRSTTMNALDLDGLDDDPVLLGEDDDRRTSRASMNSIAGMWTNTSAEFDAFVSDLAGQPVNNLVLDLPTLGGEASKTANLKV</sequence>
<dbReference type="Proteomes" id="UP001153069">
    <property type="component" value="Unassembled WGS sequence"/>
</dbReference>
<dbReference type="Pfam" id="PF20710">
    <property type="entry name" value="DUF6824"/>
    <property type="match status" value="1"/>
</dbReference>
<organism evidence="3 4">
    <name type="scientific">Seminavis robusta</name>
    <dbReference type="NCBI Taxonomy" id="568900"/>
    <lineage>
        <taxon>Eukaryota</taxon>
        <taxon>Sar</taxon>
        <taxon>Stramenopiles</taxon>
        <taxon>Ochrophyta</taxon>
        <taxon>Bacillariophyta</taxon>
        <taxon>Bacillariophyceae</taxon>
        <taxon>Bacillariophycidae</taxon>
        <taxon>Naviculales</taxon>
        <taxon>Naviculaceae</taxon>
        <taxon>Seminavis</taxon>
    </lineage>
</organism>
<dbReference type="GO" id="GO:0005654">
    <property type="term" value="C:nucleoplasm"/>
    <property type="evidence" value="ECO:0007669"/>
    <property type="project" value="TreeGrafter"/>
</dbReference>
<feature type="compositionally biased region" description="Basic and acidic residues" evidence="1">
    <location>
        <begin position="593"/>
        <end position="602"/>
    </location>
</feature>
<feature type="compositionally biased region" description="Polar residues" evidence="1">
    <location>
        <begin position="423"/>
        <end position="442"/>
    </location>
</feature>
<evidence type="ECO:0000256" key="1">
    <source>
        <dbReference type="SAM" id="MobiDB-lite"/>
    </source>
</evidence>
<evidence type="ECO:0000313" key="3">
    <source>
        <dbReference type="EMBL" id="CAB9496264.1"/>
    </source>
</evidence>
<feature type="domain" description="DUF6824" evidence="2">
    <location>
        <begin position="20"/>
        <end position="105"/>
    </location>
</feature>
<proteinExistence type="predicted"/>
<dbReference type="InterPro" id="IPR049227">
    <property type="entry name" value="DUF6824"/>
</dbReference>
<keyword evidence="4" id="KW-1185">Reference proteome</keyword>
<dbReference type="GO" id="GO:0005730">
    <property type="term" value="C:nucleolus"/>
    <property type="evidence" value="ECO:0007669"/>
    <property type="project" value="TreeGrafter"/>
</dbReference>
<reference evidence="3" key="1">
    <citation type="submission" date="2020-06" db="EMBL/GenBank/DDBJ databases">
        <authorList>
            <consortium name="Plant Systems Biology data submission"/>
        </authorList>
    </citation>
    <scope>NUCLEOTIDE SEQUENCE</scope>
    <source>
        <strain evidence="3">D6</strain>
    </source>
</reference>
<feature type="compositionally biased region" description="Basic and acidic residues" evidence="1">
    <location>
        <begin position="102"/>
        <end position="121"/>
    </location>
</feature>
<feature type="region of interest" description="Disordered" evidence="1">
    <location>
        <begin position="102"/>
        <end position="138"/>
    </location>
</feature>
<evidence type="ECO:0000313" key="4">
    <source>
        <dbReference type="Proteomes" id="UP001153069"/>
    </source>
</evidence>
<dbReference type="PANTHER" id="PTHR16148:SF14">
    <property type="entry name" value="MYND-TYPE DOMAIN-CONTAINING PROTEIN"/>
    <property type="match status" value="1"/>
</dbReference>
<name>A0A9N8DAQ8_9STRA</name>
<evidence type="ECO:0000259" key="2">
    <source>
        <dbReference type="Pfam" id="PF20710"/>
    </source>
</evidence>
<dbReference type="PANTHER" id="PTHR16148">
    <property type="entry name" value="NF-KAPPA-B-REPRESSING FACTOR-RELATED"/>
    <property type="match status" value="1"/>
</dbReference>
<accession>A0A9N8DAQ8</accession>
<feature type="region of interest" description="Disordered" evidence="1">
    <location>
        <begin position="415"/>
        <end position="454"/>
    </location>
</feature>
<dbReference type="AlphaFoldDB" id="A0A9N8DAQ8"/>
<comment type="caution">
    <text evidence="3">The sequence shown here is derived from an EMBL/GenBank/DDBJ whole genome shotgun (WGS) entry which is preliminary data.</text>
</comment>
<feature type="region of interest" description="Disordered" evidence="1">
    <location>
        <begin position="634"/>
        <end position="659"/>
    </location>
</feature>